<dbReference type="CDD" id="cd04732">
    <property type="entry name" value="HisA"/>
    <property type="match status" value="1"/>
</dbReference>
<dbReference type="GO" id="GO:0000105">
    <property type="term" value="P:L-histidine biosynthetic process"/>
    <property type="evidence" value="ECO:0007669"/>
    <property type="project" value="UniProtKB-UniPathway"/>
</dbReference>
<dbReference type="Gene3D" id="3.20.20.70">
    <property type="entry name" value="Aldolase class I"/>
    <property type="match status" value="1"/>
</dbReference>
<dbReference type="PANTHER" id="PTHR43090">
    <property type="entry name" value="1-(5-PHOSPHORIBOSYL)-5-[(5-PHOSPHORIBOSYLAMINO)METHYLIDENEAMINO] IMIDAZOLE-4-CARBOXAMIDE ISOMERASE"/>
    <property type="match status" value="1"/>
</dbReference>
<gene>
    <name evidence="10" type="primary">hisA_23</name>
    <name evidence="10" type="ORF">SDC9_88966</name>
</gene>
<evidence type="ECO:0000256" key="2">
    <source>
        <dbReference type="ARBA" id="ARBA00004496"/>
    </source>
</evidence>
<organism evidence="10">
    <name type="scientific">bioreactor metagenome</name>
    <dbReference type="NCBI Taxonomy" id="1076179"/>
    <lineage>
        <taxon>unclassified sequences</taxon>
        <taxon>metagenomes</taxon>
        <taxon>ecological metagenomes</taxon>
    </lineage>
</organism>
<evidence type="ECO:0000256" key="4">
    <source>
        <dbReference type="ARBA" id="ARBA00009667"/>
    </source>
</evidence>
<keyword evidence="9 10" id="KW-0413">Isomerase</keyword>
<dbReference type="EMBL" id="VSSQ01009679">
    <property type="protein sequence ID" value="MPM42301.1"/>
    <property type="molecule type" value="Genomic_DNA"/>
</dbReference>
<proteinExistence type="inferred from homology"/>
<dbReference type="GO" id="GO:0000162">
    <property type="term" value="P:L-tryptophan biosynthetic process"/>
    <property type="evidence" value="ECO:0007669"/>
    <property type="project" value="TreeGrafter"/>
</dbReference>
<dbReference type="Pfam" id="PF00977">
    <property type="entry name" value="His_biosynth"/>
    <property type="match status" value="1"/>
</dbReference>
<comment type="similarity">
    <text evidence="4">Belongs to the HisA/HisF family.</text>
</comment>
<dbReference type="FunFam" id="3.20.20.70:FF:000009">
    <property type="entry name" value="1-(5-phosphoribosyl)-5-[(5-phosphoribosylamino)methylideneamino] imidazole-4-carboxamide isomerase"/>
    <property type="match status" value="1"/>
</dbReference>
<dbReference type="InterPro" id="IPR011060">
    <property type="entry name" value="RibuloseP-bd_barrel"/>
</dbReference>
<sequence length="242" mass="26891">MKIFPAMDLWEGRVVRLRQGQFDQKTKYTIDPLEALAAFEEQGADYVHVVDLQGAKEGVPKQTELLQSVIRSTRLKVQIGGGFRTINEIERALDFGAFRVVLGTAALENSTLLSEVLNRFGPRITVAMDVLQEQIMVKGWTTTGLGNPEVWLQQLKEKGVESVLCSDISRDGLMQGSNLHMYRRYSTIFPGGIIASGGIHHLEEVRTLLSLPLEGMIIGKALYDGHINLSDIVKLQKVVRAC</sequence>
<dbReference type="GO" id="GO:0005737">
    <property type="term" value="C:cytoplasm"/>
    <property type="evidence" value="ECO:0007669"/>
    <property type="project" value="UniProtKB-SubCell"/>
</dbReference>
<evidence type="ECO:0000256" key="3">
    <source>
        <dbReference type="ARBA" id="ARBA00005133"/>
    </source>
</evidence>
<dbReference type="InterPro" id="IPR023016">
    <property type="entry name" value="HisA/PriA"/>
</dbReference>
<dbReference type="PANTHER" id="PTHR43090:SF2">
    <property type="entry name" value="1-(5-PHOSPHORIBOSYL)-5-[(5-PHOSPHORIBOSYLAMINO)METHYLIDENEAMINO] IMIDAZOLE-4-CARBOXAMIDE ISOMERASE"/>
    <property type="match status" value="1"/>
</dbReference>
<comment type="pathway">
    <text evidence="3">Amino-acid biosynthesis; L-histidine biosynthesis; L-histidine from 5-phospho-alpha-D-ribose 1-diphosphate: step 4/9.</text>
</comment>
<keyword evidence="6" id="KW-0963">Cytoplasm</keyword>
<accession>A0A644ZQY3</accession>
<dbReference type="InterPro" id="IPR013785">
    <property type="entry name" value="Aldolase_TIM"/>
</dbReference>
<keyword evidence="7" id="KW-0028">Amino-acid biosynthesis</keyword>
<evidence type="ECO:0000256" key="8">
    <source>
        <dbReference type="ARBA" id="ARBA00023102"/>
    </source>
</evidence>
<evidence type="ECO:0000256" key="6">
    <source>
        <dbReference type="ARBA" id="ARBA00022490"/>
    </source>
</evidence>
<name>A0A644ZQY3_9ZZZZ</name>
<reference evidence="10" key="1">
    <citation type="submission" date="2019-08" db="EMBL/GenBank/DDBJ databases">
        <authorList>
            <person name="Kucharzyk K."/>
            <person name="Murdoch R.W."/>
            <person name="Higgins S."/>
            <person name="Loffler F."/>
        </authorList>
    </citation>
    <scope>NUCLEOTIDE SEQUENCE</scope>
</reference>
<dbReference type="AlphaFoldDB" id="A0A644ZQY3"/>
<dbReference type="InterPro" id="IPR006062">
    <property type="entry name" value="His_biosynth"/>
</dbReference>
<comment type="caution">
    <text evidence="10">The sequence shown here is derived from an EMBL/GenBank/DDBJ whole genome shotgun (WGS) entry which is preliminary data.</text>
</comment>
<dbReference type="HAMAP" id="MF_01014">
    <property type="entry name" value="HisA"/>
    <property type="match status" value="1"/>
</dbReference>
<evidence type="ECO:0000313" key="10">
    <source>
        <dbReference type="EMBL" id="MPM42301.1"/>
    </source>
</evidence>
<evidence type="ECO:0000256" key="5">
    <source>
        <dbReference type="ARBA" id="ARBA00012550"/>
    </source>
</evidence>
<dbReference type="InterPro" id="IPR044524">
    <property type="entry name" value="Isoase_HisA-like"/>
</dbReference>
<dbReference type="UniPathway" id="UPA00031">
    <property type="reaction ID" value="UER00009"/>
</dbReference>
<keyword evidence="8" id="KW-0368">Histidine biosynthesis</keyword>
<protein>
    <recommendedName>
        <fullName evidence="5">1-(5-phosphoribosyl)-5-[(5-phosphoribosylamino)methylideneamino]imidazole-4-carboxamideisomerase</fullName>
        <ecNumber evidence="5">5.3.1.16</ecNumber>
    </recommendedName>
</protein>
<comment type="catalytic activity">
    <reaction evidence="1">
        <text>1-(5-phospho-beta-D-ribosyl)-5-[(5-phospho-beta-D-ribosylamino)methylideneamino]imidazole-4-carboxamide = 5-[(5-phospho-1-deoxy-D-ribulos-1-ylimino)methylamino]-1-(5-phospho-beta-D-ribosyl)imidazole-4-carboxamide</text>
        <dbReference type="Rhea" id="RHEA:15469"/>
        <dbReference type="ChEBI" id="CHEBI:58435"/>
        <dbReference type="ChEBI" id="CHEBI:58525"/>
        <dbReference type="EC" id="5.3.1.16"/>
    </reaction>
</comment>
<evidence type="ECO:0000256" key="9">
    <source>
        <dbReference type="ARBA" id="ARBA00023235"/>
    </source>
</evidence>
<comment type="subcellular location">
    <subcellularLocation>
        <location evidence="2">Cytoplasm</location>
    </subcellularLocation>
</comment>
<dbReference type="SUPFAM" id="SSF51366">
    <property type="entry name" value="Ribulose-phoshate binding barrel"/>
    <property type="match status" value="1"/>
</dbReference>
<evidence type="ECO:0000256" key="7">
    <source>
        <dbReference type="ARBA" id="ARBA00022605"/>
    </source>
</evidence>
<dbReference type="GO" id="GO:0003949">
    <property type="term" value="F:1-(5-phosphoribosyl)-5-[(5-phosphoribosylamino)methylideneamino]imidazole-4-carboxamide isomerase activity"/>
    <property type="evidence" value="ECO:0007669"/>
    <property type="project" value="UniProtKB-EC"/>
</dbReference>
<evidence type="ECO:0000256" key="1">
    <source>
        <dbReference type="ARBA" id="ARBA00000901"/>
    </source>
</evidence>
<dbReference type="EC" id="5.3.1.16" evidence="5"/>